<protein>
    <submittedName>
        <fullName evidence="2">Uncharacterized protein</fullName>
    </submittedName>
</protein>
<organism evidence="2 3">
    <name type="scientific">Halogeometricum limi</name>
    <dbReference type="NCBI Taxonomy" id="555875"/>
    <lineage>
        <taxon>Archaea</taxon>
        <taxon>Methanobacteriati</taxon>
        <taxon>Methanobacteriota</taxon>
        <taxon>Stenosarchaea group</taxon>
        <taxon>Halobacteria</taxon>
        <taxon>Halobacteriales</taxon>
        <taxon>Haloferacaceae</taxon>
        <taxon>Halogeometricum</taxon>
    </lineage>
</organism>
<keyword evidence="3" id="KW-1185">Reference proteome</keyword>
<dbReference type="RefSeq" id="WP_089876325.1">
    <property type="nucleotide sequence ID" value="NZ_FOYS01000001.1"/>
</dbReference>
<keyword evidence="1" id="KW-0812">Transmembrane</keyword>
<feature type="transmembrane region" description="Helical" evidence="1">
    <location>
        <begin position="210"/>
        <end position="231"/>
    </location>
</feature>
<keyword evidence="1" id="KW-0472">Membrane</keyword>
<feature type="transmembrane region" description="Helical" evidence="1">
    <location>
        <begin position="91"/>
        <end position="107"/>
    </location>
</feature>
<gene>
    <name evidence="2" type="ORF">SAMN04488124_0427</name>
</gene>
<accession>A0A1I6FWF5</accession>
<keyword evidence="1" id="KW-1133">Transmembrane helix</keyword>
<feature type="transmembrane region" description="Helical" evidence="1">
    <location>
        <begin position="114"/>
        <end position="133"/>
    </location>
</feature>
<evidence type="ECO:0000313" key="2">
    <source>
        <dbReference type="EMBL" id="SFR34238.1"/>
    </source>
</evidence>
<feature type="transmembrane region" description="Helical" evidence="1">
    <location>
        <begin position="26"/>
        <end position="43"/>
    </location>
</feature>
<evidence type="ECO:0000313" key="3">
    <source>
        <dbReference type="Proteomes" id="UP000243250"/>
    </source>
</evidence>
<name>A0A1I6FWF5_9EURY</name>
<dbReference type="EMBL" id="FOYS01000001">
    <property type="protein sequence ID" value="SFR34238.1"/>
    <property type="molecule type" value="Genomic_DNA"/>
</dbReference>
<feature type="transmembrane region" description="Helical" evidence="1">
    <location>
        <begin position="139"/>
        <end position="160"/>
    </location>
</feature>
<sequence length="299" mass="33849">MQHLLPHFFSWLAAHGFTLSNREWAALAWLLIVGVFVLSISDARSSLLGILRRVLFTKLLIVFLFYAVWIVAFIQIMDWLGIWRALLTKDTLVWSVTTGIALLLGVTEIKQPGYFWRALSEVAGATVVVEYLLNLASFSIWIEFILQPVIFFFVVAPVAAKDTESQKIWTKMRFWFSLILISSILIHTILSLTAPEQIVNWEFVALQTIWPILLGIWVLILMLILAVAMAYEGAFLRLSRYRDRPDGLWKAKVGLMLALGLRLNAVHEAAKGGTHRVARAKSVSDAYEAATEYKKGLTE</sequence>
<feature type="transmembrane region" description="Helical" evidence="1">
    <location>
        <begin position="55"/>
        <end position="76"/>
    </location>
</feature>
<dbReference type="AlphaFoldDB" id="A0A1I6FWF5"/>
<evidence type="ECO:0000256" key="1">
    <source>
        <dbReference type="SAM" id="Phobius"/>
    </source>
</evidence>
<reference evidence="3" key="1">
    <citation type="submission" date="2016-10" db="EMBL/GenBank/DDBJ databases">
        <authorList>
            <person name="Varghese N."/>
            <person name="Submissions S."/>
        </authorList>
    </citation>
    <scope>NUCLEOTIDE SEQUENCE [LARGE SCALE GENOMIC DNA]</scope>
    <source>
        <strain evidence="3">CGMCC 1.8711</strain>
    </source>
</reference>
<feature type="transmembrane region" description="Helical" evidence="1">
    <location>
        <begin position="172"/>
        <end position="190"/>
    </location>
</feature>
<dbReference type="OrthoDB" id="213229at2157"/>
<proteinExistence type="predicted"/>
<dbReference type="Proteomes" id="UP000243250">
    <property type="component" value="Unassembled WGS sequence"/>
</dbReference>